<keyword evidence="3" id="KW-0175">Coiled coil</keyword>
<keyword evidence="1" id="KW-0238">DNA-binding</keyword>
<dbReference type="Proteomes" id="UP000996601">
    <property type="component" value="Unassembled WGS sequence"/>
</dbReference>
<accession>A0ABT1RIR4</accession>
<keyword evidence="2" id="KW-0233">DNA recombination</keyword>
<name>A0ABT1RIR4_9HYPH</name>
<evidence type="ECO:0000256" key="3">
    <source>
        <dbReference type="SAM" id="Coils"/>
    </source>
</evidence>
<evidence type="ECO:0000313" key="6">
    <source>
        <dbReference type="Proteomes" id="UP000996601"/>
    </source>
</evidence>
<dbReference type="EMBL" id="WHSB02000035">
    <property type="protein sequence ID" value="MCQ4635079.1"/>
    <property type="molecule type" value="Genomic_DNA"/>
</dbReference>
<evidence type="ECO:0000256" key="2">
    <source>
        <dbReference type="ARBA" id="ARBA00023172"/>
    </source>
</evidence>
<reference evidence="5" key="1">
    <citation type="submission" date="2021-07" db="EMBL/GenBank/DDBJ databases">
        <title>Shinella sp. nov., a novel member of the genus Shinella from water.</title>
        <authorList>
            <person name="Deng Y."/>
        </authorList>
    </citation>
    <scope>NUCLEOTIDE SEQUENCE</scope>
    <source>
        <strain evidence="5">CPCC 100929</strain>
    </source>
</reference>
<dbReference type="PANTHER" id="PTHR30461:SF2">
    <property type="entry name" value="SERINE RECOMBINASE PINE-RELATED"/>
    <property type="match status" value="1"/>
</dbReference>
<organism evidence="5 6">
    <name type="scientific">Shinella lacus</name>
    <dbReference type="NCBI Taxonomy" id="2654216"/>
    <lineage>
        <taxon>Bacteria</taxon>
        <taxon>Pseudomonadati</taxon>
        <taxon>Pseudomonadota</taxon>
        <taxon>Alphaproteobacteria</taxon>
        <taxon>Hyphomicrobiales</taxon>
        <taxon>Rhizobiaceae</taxon>
        <taxon>Shinella</taxon>
    </lineage>
</organism>
<sequence length="352" mass="39463">MNAESEWVVSEVPELRIIDDELWAKVKQRQLEVEALFDHTKTNRLNRTHRPSYLLSGLIECAHCGGPYAIMAKDRYGCTNRQKKLPIDHLGDIVCPNSKTISRNELEGRVLDAIPARLLSPDNTASIQDEINKQLEAARTAGERDQEKLQARLQQVSRTQDIVAAQITERLLNGHSHVEAFNRQLDELQKQRDEIEASLARPQRKRSGPAKPIVINPAVYTLAIKALTAVARTGASQHDDVQRHFNFLRELVQKVVIAPSADGKSANLIIHGRLAGVLASMQAFQEHSAGLRERHKNDFARRVRAGDFANSAEKLAYLDRFRAILASEEAEWRRLQVSVVAGAGFEPAAFRL</sequence>
<gene>
    <name evidence="5" type="ORF">GB927_034015</name>
</gene>
<evidence type="ECO:0000259" key="4">
    <source>
        <dbReference type="Pfam" id="PF13408"/>
    </source>
</evidence>
<keyword evidence="6" id="KW-1185">Reference proteome</keyword>
<protein>
    <submittedName>
        <fullName evidence="5">Zinc ribbon domain-containing protein</fullName>
    </submittedName>
</protein>
<evidence type="ECO:0000313" key="5">
    <source>
        <dbReference type="EMBL" id="MCQ4635079.1"/>
    </source>
</evidence>
<evidence type="ECO:0000256" key="1">
    <source>
        <dbReference type="ARBA" id="ARBA00023125"/>
    </source>
</evidence>
<feature type="domain" description="Recombinase zinc beta ribbon" evidence="4">
    <location>
        <begin position="54"/>
        <end position="114"/>
    </location>
</feature>
<dbReference type="Pfam" id="PF13408">
    <property type="entry name" value="Zn_ribbon_recom"/>
    <property type="match status" value="1"/>
</dbReference>
<proteinExistence type="predicted"/>
<comment type="caution">
    <text evidence="5">The sequence shown here is derived from an EMBL/GenBank/DDBJ whole genome shotgun (WGS) entry which is preliminary data.</text>
</comment>
<dbReference type="InterPro" id="IPR025827">
    <property type="entry name" value="Zn_ribbon_recom_dom"/>
</dbReference>
<dbReference type="InterPro" id="IPR050639">
    <property type="entry name" value="SSR_resolvase"/>
</dbReference>
<feature type="coiled-coil region" evidence="3">
    <location>
        <begin position="178"/>
        <end position="205"/>
    </location>
</feature>
<dbReference type="PANTHER" id="PTHR30461">
    <property type="entry name" value="DNA-INVERTASE FROM LAMBDOID PROPHAGE"/>
    <property type="match status" value="1"/>
</dbReference>